<dbReference type="InterPro" id="IPR001646">
    <property type="entry name" value="5peptide_repeat"/>
</dbReference>
<feature type="compositionally biased region" description="Pro residues" evidence="1">
    <location>
        <begin position="366"/>
        <end position="389"/>
    </location>
</feature>
<dbReference type="Pfam" id="PF00805">
    <property type="entry name" value="Pentapeptide"/>
    <property type="match status" value="3"/>
</dbReference>
<dbReference type="RefSeq" id="WP_234023861.1">
    <property type="nucleotide sequence ID" value="NZ_CP012673.1"/>
</dbReference>
<dbReference type="PANTHER" id="PTHR14136:SF17">
    <property type="entry name" value="BTB_POZ DOMAIN-CONTAINING PROTEIN KCTD9"/>
    <property type="match status" value="1"/>
</dbReference>
<reference evidence="3 4" key="1">
    <citation type="submission" date="2015-09" db="EMBL/GenBank/DDBJ databases">
        <title>Sorangium comparison.</title>
        <authorList>
            <person name="Zaburannyi N."/>
            <person name="Bunk B."/>
            <person name="Overmann J."/>
            <person name="Mueller R."/>
        </authorList>
    </citation>
    <scope>NUCLEOTIDE SEQUENCE [LARGE SCALE GENOMIC DNA]</scope>
    <source>
        <strain evidence="3 4">So ce26</strain>
    </source>
</reference>
<dbReference type="Gene3D" id="2.160.20.80">
    <property type="entry name" value="E3 ubiquitin-protein ligase SopA"/>
    <property type="match status" value="2"/>
</dbReference>
<evidence type="ECO:0000259" key="2">
    <source>
        <dbReference type="Pfam" id="PF09937"/>
    </source>
</evidence>
<feature type="compositionally biased region" description="Low complexity" evidence="1">
    <location>
        <begin position="574"/>
        <end position="588"/>
    </location>
</feature>
<dbReference type="Proteomes" id="UP000238348">
    <property type="component" value="Chromosome"/>
</dbReference>
<feature type="compositionally biased region" description="Low complexity" evidence="1">
    <location>
        <begin position="548"/>
        <end position="566"/>
    </location>
</feature>
<evidence type="ECO:0000313" key="3">
    <source>
        <dbReference type="EMBL" id="AUX42846.1"/>
    </source>
</evidence>
<dbReference type="InterPro" id="IPR018683">
    <property type="entry name" value="DUF2169"/>
</dbReference>
<proteinExistence type="predicted"/>
<feature type="compositionally biased region" description="Pro residues" evidence="1">
    <location>
        <begin position="534"/>
        <end position="547"/>
    </location>
</feature>
<feature type="compositionally biased region" description="Low complexity" evidence="1">
    <location>
        <begin position="390"/>
        <end position="405"/>
    </location>
</feature>
<sequence>MQPPWPLSLVALAPSSCGAVLWRMQGAERLTVIVKATFALVHERRAELTAAAEQLVRSDSARDGRGSLEQACETAPYLPGAGVLVRGHAAAPAGQTATALSVRVALFREDRWVLNKVLHVFGDSTREARSPRPFSLMPIVYERAFGGPHVDANPVGVGSGAALPNIVDPVDPARPAGFGPIARHWAPRRRLLAQDQALDAPVPELDAGFDFRYFHAAPADQQIDFLRGDEWIVLQGLHPNYPWIRSCLPSARALARLHRVEPRGEDPGQPIELVADTLTIDADHLLCSVIWRGNVAVLPGETPDRLRVVAGVEVPGRPLPWLAAPAAPSSRAPLALAGPGSAPAAPAAEIPGGHWSATTQQAAPLHAPPPLPFVPASGQPPPRPEPPRAPAALAGPGSVPAAPGAEIPGGHWSGTTQQVALSEGRPSLPFAQIPDRHWSTVTQMAAPLQALPSLPFAQIPEGHWSMATQMVRPLQAPPPLPFSPGPAPPPRPEPPAEAVPFAMPFARRGAAPPPPAGDLPPADEPPATTTQPPADEPPTATRPPPAPLDQTTPPAGESAALEEAPPALAPGPVAPADDGPPAQAAEVPAAPPEPAPEARGLRAVLLVRLREGQPLYDLDLSGVELDGIDFSGAALDGMNLAGARLTGCNFTSARLSRTNLSGADLTGARLHAADLSHADLSRATLDHAEFGAAILRNVDLTSARGANASFEGASLDGADLRQARLVEASFDRASLAGINGSKADLSRSRFEGASLAGAILRAAKLKEASLPHANVDGADLREADLSGANVYDVKLANAKSSGATLRNLVETAPANNGENSGENNEKSDSESEEITP</sequence>
<dbReference type="AlphaFoldDB" id="A0A2L0EU75"/>
<evidence type="ECO:0000313" key="4">
    <source>
        <dbReference type="Proteomes" id="UP000238348"/>
    </source>
</evidence>
<dbReference type="SUPFAM" id="SSF141571">
    <property type="entry name" value="Pentapeptide repeat-like"/>
    <property type="match status" value="1"/>
</dbReference>
<evidence type="ECO:0000256" key="1">
    <source>
        <dbReference type="SAM" id="MobiDB-lite"/>
    </source>
</evidence>
<dbReference type="Pfam" id="PF09937">
    <property type="entry name" value="DUF2169"/>
    <property type="match status" value="1"/>
</dbReference>
<name>A0A2L0EU75_SORCE</name>
<organism evidence="3 4">
    <name type="scientific">Sorangium cellulosum</name>
    <name type="common">Polyangium cellulosum</name>
    <dbReference type="NCBI Taxonomy" id="56"/>
    <lineage>
        <taxon>Bacteria</taxon>
        <taxon>Pseudomonadati</taxon>
        <taxon>Myxococcota</taxon>
        <taxon>Polyangia</taxon>
        <taxon>Polyangiales</taxon>
        <taxon>Polyangiaceae</taxon>
        <taxon>Sorangium</taxon>
    </lineage>
</organism>
<protein>
    <recommendedName>
        <fullName evidence="2">DUF2169 domain-containing protein</fullName>
    </recommendedName>
</protein>
<feature type="region of interest" description="Disordered" evidence="1">
    <location>
        <begin position="804"/>
        <end position="836"/>
    </location>
</feature>
<feature type="domain" description="DUF2169" evidence="2">
    <location>
        <begin position="26"/>
        <end position="292"/>
    </location>
</feature>
<dbReference type="InterPro" id="IPR051082">
    <property type="entry name" value="Pentapeptide-BTB/POZ_domain"/>
</dbReference>
<feature type="compositionally biased region" description="Pro residues" evidence="1">
    <location>
        <begin position="511"/>
        <end position="524"/>
    </location>
</feature>
<dbReference type="PANTHER" id="PTHR14136">
    <property type="entry name" value="BTB_POZ DOMAIN-CONTAINING PROTEIN KCTD9"/>
    <property type="match status" value="1"/>
</dbReference>
<dbReference type="EMBL" id="CP012673">
    <property type="protein sequence ID" value="AUX42846.1"/>
    <property type="molecule type" value="Genomic_DNA"/>
</dbReference>
<feature type="region of interest" description="Disordered" evidence="1">
    <location>
        <begin position="475"/>
        <end position="596"/>
    </location>
</feature>
<feature type="region of interest" description="Disordered" evidence="1">
    <location>
        <begin position="359"/>
        <end position="413"/>
    </location>
</feature>
<feature type="compositionally biased region" description="Low complexity" evidence="1">
    <location>
        <begin position="498"/>
        <end position="510"/>
    </location>
</feature>
<gene>
    <name evidence="3" type="ORF">SOCE26_042810</name>
</gene>
<feature type="compositionally biased region" description="Pro residues" evidence="1">
    <location>
        <begin position="475"/>
        <end position="497"/>
    </location>
</feature>
<accession>A0A2L0EU75</accession>